<dbReference type="GO" id="GO:0008999">
    <property type="term" value="F:protein-N-terminal-alanine acetyltransferase activity"/>
    <property type="evidence" value="ECO:0007669"/>
    <property type="project" value="TreeGrafter"/>
</dbReference>
<proteinExistence type="predicted"/>
<accession>A0AAE3YFV2</accession>
<keyword evidence="3" id="KW-1185">Reference proteome</keyword>
<dbReference type="InterPro" id="IPR000182">
    <property type="entry name" value="GNAT_dom"/>
</dbReference>
<evidence type="ECO:0000313" key="3">
    <source>
        <dbReference type="Proteomes" id="UP001247307"/>
    </source>
</evidence>
<sequence length="208" mass="22740">MELIDFSQPPTLTDDGLTLRKHRLEDVDAVYERCRDAASIAWTTIPREYTRDMAEEYVKGLLAGDGPTWSWALEADGTYAGTLDLRFSGVDNAEELELARADAERFGGVRPLPTGEVGFVTHPAFRGRGLMGRAVRLGLGEAFRRGLIERAVWKAKAGNVGSLKAARAAGFPPHIEAPAILSERGINNDGWVSVLTREQWETAQSEAG</sequence>
<reference evidence="2" key="1">
    <citation type="submission" date="2023-07" db="EMBL/GenBank/DDBJ databases">
        <title>Sequencing the genomes of 1000 actinobacteria strains.</title>
        <authorList>
            <person name="Klenk H.-P."/>
        </authorList>
    </citation>
    <scope>NUCLEOTIDE SEQUENCE</scope>
    <source>
        <strain evidence="2">DSM 13988</strain>
    </source>
</reference>
<dbReference type="PROSITE" id="PS51186">
    <property type="entry name" value="GNAT"/>
    <property type="match status" value="1"/>
</dbReference>
<gene>
    <name evidence="2" type="ORF">J2S35_000917</name>
</gene>
<dbReference type="GO" id="GO:0005737">
    <property type="term" value="C:cytoplasm"/>
    <property type="evidence" value="ECO:0007669"/>
    <property type="project" value="TreeGrafter"/>
</dbReference>
<organism evidence="2 3">
    <name type="scientific">Falsarthrobacter nasiphocae</name>
    <dbReference type="NCBI Taxonomy" id="189863"/>
    <lineage>
        <taxon>Bacteria</taxon>
        <taxon>Bacillati</taxon>
        <taxon>Actinomycetota</taxon>
        <taxon>Actinomycetes</taxon>
        <taxon>Micrococcales</taxon>
        <taxon>Micrococcaceae</taxon>
        <taxon>Falsarthrobacter</taxon>
    </lineage>
</organism>
<dbReference type="InterPro" id="IPR016181">
    <property type="entry name" value="Acyl_CoA_acyltransferase"/>
</dbReference>
<protein>
    <submittedName>
        <fullName evidence="2">RimJ/RimL family protein N-acetyltransferase</fullName>
    </submittedName>
</protein>
<evidence type="ECO:0000259" key="1">
    <source>
        <dbReference type="PROSITE" id="PS51186"/>
    </source>
</evidence>
<name>A0AAE3YFV2_9MICC</name>
<dbReference type="Gene3D" id="3.40.630.30">
    <property type="match status" value="1"/>
</dbReference>
<dbReference type="PANTHER" id="PTHR43441:SF10">
    <property type="entry name" value="ACETYLTRANSFERASE"/>
    <property type="match status" value="1"/>
</dbReference>
<dbReference type="RefSeq" id="WP_309850348.1">
    <property type="nucleotide sequence ID" value="NZ_BAAAIU010000023.1"/>
</dbReference>
<dbReference type="EMBL" id="JAVDUI010000001">
    <property type="protein sequence ID" value="MDR6891977.1"/>
    <property type="molecule type" value="Genomic_DNA"/>
</dbReference>
<dbReference type="Proteomes" id="UP001247307">
    <property type="component" value="Unassembled WGS sequence"/>
</dbReference>
<dbReference type="GO" id="GO:1990189">
    <property type="term" value="F:protein N-terminal-serine acetyltransferase activity"/>
    <property type="evidence" value="ECO:0007669"/>
    <property type="project" value="TreeGrafter"/>
</dbReference>
<dbReference type="SUPFAM" id="SSF55729">
    <property type="entry name" value="Acyl-CoA N-acyltransferases (Nat)"/>
    <property type="match status" value="1"/>
</dbReference>
<dbReference type="Pfam" id="PF13302">
    <property type="entry name" value="Acetyltransf_3"/>
    <property type="match status" value="1"/>
</dbReference>
<evidence type="ECO:0000313" key="2">
    <source>
        <dbReference type="EMBL" id="MDR6891977.1"/>
    </source>
</evidence>
<dbReference type="InterPro" id="IPR051908">
    <property type="entry name" value="Ribosomal_N-acetyltransferase"/>
</dbReference>
<comment type="caution">
    <text evidence="2">The sequence shown here is derived from an EMBL/GenBank/DDBJ whole genome shotgun (WGS) entry which is preliminary data.</text>
</comment>
<dbReference type="AlphaFoldDB" id="A0AAE3YFV2"/>
<feature type="domain" description="N-acetyltransferase" evidence="1">
    <location>
        <begin position="17"/>
        <end position="198"/>
    </location>
</feature>
<dbReference type="PANTHER" id="PTHR43441">
    <property type="entry name" value="RIBOSOMAL-PROTEIN-SERINE ACETYLTRANSFERASE"/>
    <property type="match status" value="1"/>
</dbReference>